<keyword evidence="6 16" id="KW-0479">Metal-binding</keyword>
<evidence type="ECO:0000256" key="7">
    <source>
        <dbReference type="ARBA" id="ARBA00022792"/>
    </source>
</evidence>
<evidence type="ECO:0000256" key="13">
    <source>
        <dbReference type="ARBA" id="ARBA00023128"/>
    </source>
</evidence>
<keyword evidence="7" id="KW-0999">Mitochondrion inner membrane</keyword>
<feature type="binding site" evidence="16">
    <location>
        <position position="178"/>
    </location>
    <ligand>
        <name>Fe cation</name>
        <dbReference type="ChEBI" id="CHEBI:24875"/>
        <label>1</label>
    </ligand>
</feature>
<dbReference type="GO" id="GO:0005743">
    <property type="term" value="C:mitochondrial inner membrane"/>
    <property type="evidence" value="ECO:0007669"/>
    <property type="project" value="UniProtKB-SubCell"/>
</dbReference>
<feature type="binding site" evidence="16">
    <location>
        <position position="217"/>
    </location>
    <ligand>
        <name>Fe cation</name>
        <dbReference type="ChEBI" id="CHEBI:24875"/>
        <label>2</label>
    </ligand>
</feature>
<dbReference type="FunFam" id="1.20.1260.140:FF:000002">
    <property type="entry name" value="Alternative oxidase"/>
    <property type="match status" value="1"/>
</dbReference>
<dbReference type="PANTHER" id="PTHR31803">
    <property type="entry name" value="ALTERNATIVE OXIDASE"/>
    <property type="match status" value="1"/>
</dbReference>
<dbReference type="GO" id="GO:0009916">
    <property type="term" value="F:alternative oxidase activity"/>
    <property type="evidence" value="ECO:0007669"/>
    <property type="project" value="UniProtKB-UniRule"/>
</dbReference>
<dbReference type="Gene3D" id="1.20.1260.140">
    <property type="entry name" value="Alternative oxidase"/>
    <property type="match status" value="1"/>
</dbReference>
<evidence type="ECO:0000256" key="5">
    <source>
        <dbReference type="ARBA" id="ARBA00022692"/>
    </source>
</evidence>
<accession>A0A443HS29</accession>
<dbReference type="InterPro" id="IPR002680">
    <property type="entry name" value="AOX"/>
</dbReference>
<keyword evidence="13" id="KW-0496">Mitochondrion</keyword>
<keyword evidence="9 17" id="KW-0249">Electron transport</keyword>
<evidence type="ECO:0000256" key="12">
    <source>
        <dbReference type="ARBA" id="ARBA00023004"/>
    </source>
</evidence>
<dbReference type="EMBL" id="RCNU01000007">
    <property type="protein sequence ID" value="RWQ94587.1"/>
    <property type="molecule type" value="Genomic_DNA"/>
</dbReference>
<dbReference type="PIRSF" id="PIRSF005229">
    <property type="entry name" value="AOX"/>
    <property type="match status" value="1"/>
</dbReference>
<dbReference type="RefSeq" id="XP_028484232.1">
    <property type="nucleotide sequence ID" value="XM_028632936.1"/>
</dbReference>
<keyword evidence="11 17" id="KW-0560">Oxidoreductase</keyword>
<evidence type="ECO:0000256" key="1">
    <source>
        <dbReference type="ARBA" id="ARBA00004292"/>
    </source>
</evidence>
<dbReference type="Pfam" id="PF01786">
    <property type="entry name" value="AOX"/>
    <property type="match status" value="1"/>
</dbReference>
<dbReference type="GO" id="GO:0098803">
    <property type="term" value="C:respiratory chain complex"/>
    <property type="evidence" value="ECO:0007669"/>
    <property type="project" value="UniProtKB-UniRule"/>
</dbReference>
<dbReference type="Proteomes" id="UP000283841">
    <property type="component" value="Unassembled WGS sequence"/>
</dbReference>
<dbReference type="CDD" id="cd01053">
    <property type="entry name" value="AOX"/>
    <property type="match status" value="1"/>
</dbReference>
<feature type="binding site" evidence="16">
    <location>
        <position position="323"/>
    </location>
    <ligand>
        <name>Fe cation</name>
        <dbReference type="ChEBI" id="CHEBI:24875"/>
        <label>1</label>
    </ligand>
</feature>
<feature type="binding site" evidence="16">
    <location>
        <position position="217"/>
    </location>
    <ligand>
        <name>Fe cation</name>
        <dbReference type="ChEBI" id="CHEBI:24875"/>
        <label>1</label>
    </ligand>
</feature>
<feature type="transmembrane region" description="Helical" evidence="19">
    <location>
        <begin position="232"/>
        <end position="255"/>
    </location>
</feature>
<comment type="function">
    <text evidence="15">Catalyzes cyanide-resistant oxygen consumption. May increase respiration when the cytochrome respiratory pathway is restricted, or in response to low temperatures.</text>
</comment>
<evidence type="ECO:0000256" key="2">
    <source>
        <dbReference type="ARBA" id="ARBA00008388"/>
    </source>
</evidence>
<evidence type="ECO:0000256" key="18">
    <source>
        <dbReference type="SAM" id="MobiDB-lite"/>
    </source>
</evidence>
<feature type="region of interest" description="Disordered" evidence="18">
    <location>
        <begin position="349"/>
        <end position="375"/>
    </location>
</feature>
<evidence type="ECO:0000313" key="20">
    <source>
        <dbReference type="EMBL" id="RWQ94587.1"/>
    </source>
</evidence>
<dbReference type="PANTHER" id="PTHR31803:SF3">
    <property type="entry name" value="ALTERNATIVE OXIDASE"/>
    <property type="match status" value="1"/>
</dbReference>
<feature type="binding site" evidence="16">
    <location>
        <position position="268"/>
    </location>
    <ligand>
        <name>Fe cation</name>
        <dbReference type="ChEBI" id="CHEBI:24875"/>
        <label>2</label>
    </ligand>
</feature>
<comment type="subcellular location">
    <subcellularLocation>
        <location evidence="1">Mitochondrion inner membrane</location>
        <topology evidence="1">Multi-pass membrane protein</topology>
        <orientation evidence="1">Matrix side</orientation>
    </subcellularLocation>
</comment>
<keyword evidence="3" id="KW-0813">Transport</keyword>
<feature type="binding site" evidence="16">
    <location>
        <position position="220"/>
    </location>
    <ligand>
        <name>Fe cation</name>
        <dbReference type="ChEBI" id="CHEBI:24875"/>
        <label>1</label>
    </ligand>
</feature>
<keyword evidence="14 17" id="KW-0472">Membrane</keyword>
<keyword evidence="4 17" id="KW-0679">Respiratory chain</keyword>
<evidence type="ECO:0000256" key="15">
    <source>
        <dbReference type="ARBA" id="ARBA00025285"/>
    </source>
</evidence>
<dbReference type="AlphaFoldDB" id="A0A443HS29"/>
<organism evidence="20 21">
    <name type="scientific">Byssochlamys spectabilis</name>
    <name type="common">Paecilomyces variotii</name>
    <dbReference type="NCBI Taxonomy" id="264951"/>
    <lineage>
        <taxon>Eukaryota</taxon>
        <taxon>Fungi</taxon>
        <taxon>Dikarya</taxon>
        <taxon>Ascomycota</taxon>
        <taxon>Pezizomycotina</taxon>
        <taxon>Eurotiomycetes</taxon>
        <taxon>Eurotiomycetidae</taxon>
        <taxon>Eurotiales</taxon>
        <taxon>Thermoascaceae</taxon>
        <taxon>Paecilomyces</taxon>
    </lineage>
</organism>
<keyword evidence="12 16" id="KW-0408">Iron</keyword>
<evidence type="ECO:0000256" key="3">
    <source>
        <dbReference type="ARBA" id="ARBA00022448"/>
    </source>
</evidence>
<dbReference type="InterPro" id="IPR038659">
    <property type="entry name" value="AOX_sf"/>
</dbReference>
<evidence type="ECO:0000313" key="21">
    <source>
        <dbReference type="Proteomes" id="UP000283841"/>
    </source>
</evidence>
<dbReference type="GeneID" id="39602213"/>
<feature type="transmembrane region" description="Helical" evidence="19">
    <location>
        <begin position="170"/>
        <end position="191"/>
    </location>
</feature>
<dbReference type="GO" id="GO:0046872">
    <property type="term" value="F:metal ion binding"/>
    <property type="evidence" value="ECO:0007669"/>
    <property type="project" value="UniProtKB-UniRule"/>
</dbReference>
<comment type="cofactor">
    <cofactor evidence="16 17">
        <name>Fe cation</name>
        <dbReference type="ChEBI" id="CHEBI:24875"/>
    </cofactor>
    <text evidence="16 17">Binds 2 iron ions per subunit.</text>
</comment>
<evidence type="ECO:0000256" key="16">
    <source>
        <dbReference type="PIRSR" id="PIRSR005229-1"/>
    </source>
</evidence>
<comment type="similarity">
    <text evidence="2 17">Belongs to the alternative oxidase family.</text>
</comment>
<feature type="binding site" evidence="16">
    <location>
        <position position="326"/>
    </location>
    <ligand>
        <name>Fe cation</name>
        <dbReference type="ChEBI" id="CHEBI:24875"/>
        <label>2</label>
    </ligand>
</feature>
<keyword evidence="8" id="KW-0809">Transit peptide</keyword>
<reference evidence="20 21" key="1">
    <citation type="journal article" date="2018" name="Front. Microbiol.">
        <title>Genomic and genetic insights into a cosmopolitan fungus, Paecilomyces variotii (Eurotiales).</title>
        <authorList>
            <person name="Urquhart A.S."/>
            <person name="Mondo S.J."/>
            <person name="Makela M.R."/>
            <person name="Hane J.K."/>
            <person name="Wiebenga A."/>
            <person name="He G."/>
            <person name="Mihaltcheva S."/>
            <person name="Pangilinan J."/>
            <person name="Lipzen A."/>
            <person name="Barry K."/>
            <person name="de Vries R.P."/>
            <person name="Grigoriev I.V."/>
            <person name="Idnurm A."/>
        </authorList>
    </citation>
    <scope>NUCLEOTIDE SEQUENCE [LARGE SCALE GENOMIC DNA]</scope>
    <source>
        <strain evidence="20 21">CBS 101075</strain>
    </source>
</reference>
<comment type="caution">
    <text evidence="20">The sequence shown here is derived from an EMBL/GenBank/DDBJ whole genome shotgun (WGS) entry which is preliminary data.</text>
</comment>
<evidence type="ECO:0000256" key="11">
    <source>
        <dbReference type="ARBA" id="ARBA00023002"/>
    </source>
</evidence>
<evidence type="ECO:0000256" key="10">
    <source>
        <dbReference type="ARBA" id="ARBA00022989"/>
    </source>
</evidence>
<evidence type="ECO:0000256" key="8">
    <source>
        <dbReference type="ARBA" id="ARBA00022946"/>
    </source>
</evidence>
<dbReference type="VEuPathDB" id="FungiDB:C8Q69DRAFT_507953"/>
<dbReference type="EC" id="1.-.-.-" evidence="17"/>
<gene>
    <name evidence="20" type="ORF">C8Q69DRAFT_507953</name>
</gene>
<evidence type="ECO:0000256" key="4">
    <source>
        <dbReference type="ARBA" id="ARBA00022660"/>
    </source>
</evidence>
<sequence>MYSTTATAPVRVASILPRKGLRLTALRCYSNAACTSGLRSGSFFLQNSNYAKSQQQRTDNKRVFSTTPRTQIKQFFPPPETDHIADLESSWTHPVFTDTDGPLLPNRFTYQQMRDIKIAHREAKNWSDWVALGTVRLLRWGMDYVTGYRHPPEGQEHKLPRRFIMDERKWLVRFIFLESVAGVPGMVGGMLRHLRSLRRMKRDNGWIETLLEEAYNERMHLLSFMKLAEPGWFMRLMVLGAQGVFFNGFFLSYLISPRTCHRFVGYLEEEAVITYTRAIQEIEAGKLPKWKTMPAPEIAIKYWNMPEGHHTMADLILYVRADEAKHREVNHTLGNLDPNKDPNPYVAKYKDNNTPHPSKGTDIVRSTGWEREEVI</sequence>
<keyword evidence="10 19" id="KW-1133">Transmembrane helix</keyword>
<proteinExistence type="inferred from homology"/>
<dbReference type="GO" id="GO:0010230">
    <property type="term" value="P:alternative respiration"/>
    <property type="evidence" value="ECO:0007669"/>
    <property type="project" value="TreeGrafter"/>
</dbReference>
<keyword evidence="5 17" id="KW-0812">Transmembrane</keyword>
<dbReference type="STRING" id="264951.A0A443HS29"/>
<evidence type="ECO:0000256" key="6">
    <source>
        <dbReference type="ARBA" id="ARBA00022723"/>
    </source>
</evidence>
<evidence type="ECO:0000256" key="14">
    <source>
        <dbReference type="ARBA" id="ARBA00023136"/>
    </source>
</evidence>
<name>A0A443HS29_BYSSP</name>
<evidence type="ECO:0000256" key="17">
    <source>
        <dbReference type="RuleBase" id="RU003779"/>
    </source>
</evidence>
<keyword evidence="21" id="KW-1185">Reference proteome</keyword>
<evidence type="ECO:0000256" key="19">
    <source>
        <dbReference type="SAM" id="Phobius"/>
    </source>
</evidence>
<feature type="binding site" evidence="16">
    <location>
        <position position="323"/>
    </location>
    <ligand>
        <name>Fe cation</name>
        <dbReference type="ChEBI" id="CHEBI:24875"/>
        <label>2</label>
    </ligand>
</feature>
<protein>
    <recommendedName>
        <fullName evidence="17">Alternative oxidase</fullName>
        <ecNumber evidence="17">1.-.-.-</ecNumber>
    </recommendedName>
</protein>
<evidence type="ECO:0000256" key="9">
    <source>
        <dbReference type="ARBA" id="ARBA00022982"/>
    </source>
</evidence>